<feature type="domain" description="Carbohydrate kinase PfkB" evidence="3">
    <location>
        <begin position="14"/>
        <end position="89"/>
    </location>
</feature>
<name>K6VMC7_9MICO</name>
<dbReference type="InterPro" id="IPR002173">
    <property type="entry name" value="Carboh/pur_kinase_PfkB_CS"/>
</dbReference>
<dbReference type="GO" id="GO:0016301">
    <property type="term" value="F:kinase activity"/>
    <property type="evidence" value="ECO:0007669"/>
    <property type="project" value="UniProtKB-KW"/>
</dbReference>
<evidence type="ECO:0000313" key="5">
    <source>
        <dbReference type="Proteomes" id="UP000008366"/>
    </source>
</evidence>
<keyword evidence="1" id="KW-0808">Transferase</keyword>
<gene>
    <name evidence="4" type="ORF">KILIM_065_00360</name>
</gene>
<accession>K6VMC7</accession>
<keyword evidence="5" id="KW-1185">Reference proteome</keyword>
<dbReference type="EMBL" id="BAHD01000065">
    <property type="protein sequence ID" value="GAB97358.1"/>
    <property type="molecule type" value="Genomic_DNA"/>
</dbReference>
<sequence length="374" mass="38048">MIETTAARGVTGLFVGLATLDLIQRVPALPAANTKVTAQWQELSAGGPALNAAVTFAALRGHAVLITRVGSGTVGQLVTADLRRCGVTVVDAALLEPEAAGHGRTEQVPTSGFEPAVSAITVDASTADRQIVSTDAGRPTPLSSRGRGALQAQLTAHLSDAAVVLLDGHHPDLAHAVLDVLDACQAPDQPEVGAGPVPQLIAAGQRPVILDAGRWKPQLVDLLPRCTDIVCSADFVLPQSGSQAEASGDGLLEQLVEGGATLAAVSDGPRPIRWRTAVDIPIADADAAGGATRPDRATGAIRVPSAEAIDTLGAGDALHGGYAWGLASAQPTEHPAALDRIGALTFAARVASLSTCHLGTRSWLAAVPALLNRA</sequence>
<dbReference type="STRING" id="1184609.KILIM_065_00360"/>
<evidence type="ECO:0000259" key="3">
    <source>
        <dbReference type="Pfam" id="PF00294"/>
    </source>
</evidence>
<keyword evidence="2" id="KW-0418">Kinase</keyword>
<evidence type="ECO:0000256" key="2">
    <source>
        <dbReference type="ARBA" id="ARBA00022777"/>
    </source>
</evidence>
<organism evidence="4 5">
    <name type="scientific">Kineosphaera limosa NBRC 100340</name>
    <dbReference type="NCBI Taxonomy" id="1184609"/>
    <lineage>
        <taxon>Bacteria</taxon>
        <taxon>Bacillati</taxon>
        <taxon>Actinomycetota</taxon>
        <taxon>Actinomycetes</taxon>
        <taxon>Micrococcales</taxon>
        <taxon>Dermatophilaceae</taxon>
        <taxon>Kineosphaera</taxon>
    </lineage>
</organism>
<comment type="caution">
    <text evidence="4">The sequence shown here is derived from an EMBL/GenBank/DDBJ whole genome shotgun (WGS) entry which is preliminary data.</text>
</comment>
<dbReference type="eggNOG" id="COG0524">
    <property type="taxonomic scope" value="Bacteria"/>
</dbReference>
<dbReference type="Gene3D" id="3.40.1190.20">
    <property type="match status" value="1"/>
</dbReference>
<dbReference type="Proteomes" id="UP000008366">
    <property type="component" value="Unassembled WGS sequence"/>
</dbReference>
<proteinExistence type="predicted"/>
<evidence type="ECO:0000256" key="1">
    <source>
        <dbReference type="ARBA" id="ARBA00022679"/>
    </source>
</evidence>
<dbReference type="Pfam" id="PF00294">
    <property type="entry name" value="PfkB"/>
    <property type="match status" value="2"/>
</dbReference>
<evidence type="ECO:0000313" key="4">
    <source>
        <dbReference type="EMBL" id="GAB97358.1"/>
    </source>
</evidence>
<dbReference type="RefSeq" id="WP_006593890.1">
    <property type="nucleotide sequence ID" value="NZ_BAHD01000065.1"/>
</dbReference>
<dbReference type="InterPro" id="IPR029056">
    <property type="entry name" value="Ribokinase-like"/>
</dbReference>
<dbReference type="PANTHER" id="PTHR42774">
    <property type="entry name" value="PHOSPHOTRANSFERASE SYSTEM TRANSPORT PROTEIN"/>
    <property type="match status" value="1"/>
</dbReference>
<protein>
    <recommendedName>
        <fullName evidence="3">Carbohydrate kinase PfkB domain-containing protein</fullName>
    </recommendedName>
</protein>
<dbReference type="SUPFAM" id="SSF53613">
    <property type="entry name" value="Ribokinase-like"/>
    <property type="match status" value="1"/>
</dbReference>
<reference evidence="4 5" key="1">
    <citation type="submission" date="2012-08" db="EMBL/GenBank/DDBJ databases">
        <title>Whole genome shotgun sequence of Kineosphaera limosa NBRC 100340.</title>
        <authorList>
            <person name="Yoshida I."/>
            <person name="Isaki S."/>
            <person name="Hosoyama A."/>
            <person name="Tsuchikane K."/>
            <person name="Katsumata H."/>
            <person name="Ando Y."/>
            <person name="Ohji S."/>
            <person name="Hamada M."/>
            <person name="Tamura T."/>
            <person name="Yamazoe A."/>
            <person name="Yamazaki S."/>
            <person name="Fujita N."/>
        </authorList>
    </citation>
    <scope>NUCLEOTIDE SEQUENCE [LARGE SCALE GENOMIC DNA]</scope>
    <source>
        <strain evidence="4 5">NBRC 100340</strain>
    </source>
</reference>
<dbReference type="InterPro" id="IPR052562">
    <property type="entry name" value="Ketohexokinase-related"/>
</dbReference>
<dbReference type="PROSITE" id="PS00584">
    <property type="entry name" value="PFKB_KINASES_2"/>
    <property type="match status" value="1"/>
</dbReference>
<dbReference type="AlphaFoldDB" id="K6VMC7"/>
<dbReference type="PANTHER" id="PTHR42774:SF3">
    <property type="entry name" value="KETOHEXOKINASE"/>
    <property type="match status" value="1"/>
</dbReference>
<dbReference type="InterPro" id="IPR011611">
    <property type="entry name" value="PfkB_dom"/>
</dbReference>
<feature type="domain" description="Carbohydrate kinase PfkB" evidence="3">
    <location>
        <begin position="244"/>
        <end position="362"/>
    </location>
</feature>